<dbReference type="Proteomes" id="UP000199069">
    <property type="component" value="Unassembled WGS sequence"/>
</dbReference>
<name>A0A0K3CK65_RHOTO</name>
<protein>
    <submittedName>
        <fullName evidence="2">Uncharacterized protein</fullName>
    </submittedName>
</protein>
<dbReference type="SUPFAM" id="SSF52777">
    <property type="entry name" value="CoA-dependent acyltransferases"/>
    <property type="match status" value="1"/>
</dbReference>
<keyword evidence="3" id="KW-1185">Reference proteome</keyword>
<dbReference type="OMA" id="HEGRTDI"/>
<dbReference type="EMBL" id="CWKI01000006">
    <property type="protein sequence ID" value="CTR07616.1"/>
    <property type="molecule type" value="Genomic_DNA"/>
</dbReference>
<gene>
    <name evidence="2" type="primary">FGENESH: predicted gene_6.399</name>
    <name evidence="2" type="ORF">BN2166_0034770</name>
</gene>
<dbReference type="InterPro" id="IPR023213">
    <property type="entry name" value="CAT-like_dom_sf"/>
</dbReference>
<feature type="region of interest" description="Disordered" evidence="1">
    <location>
        <begin position="291"/>
        <end position="318"/>
    </location>
</feature>
<evidence type="ECO:0000313" key="3">
    <source>
        <dbReference type="Proteomes" id="UP000199069"/>
    </source>
</evidence>
<organism evidence="2 3">
    <name type="scientific">Rhodotorula toruloides</name>
    <name type="common">Yeast</name>
    <name type="synonym">Rhodosporidium toruloides</name>
    <dbReference type="NCBI Taxonomy" id="5286"/>
    <lineage>
        <taxon>Eukaryota</taxon>
        <taxon>Fungi</taxon>
        <taxon>Dikarya</taxon>
        <taxon>Basidiomycota</taxon>
        <taxon>Pucciniomycotina</taxon>
        <taxon>Microbotryomycetes</taxon>
        <taxon>Sporidiobolales</taxon>
        <taxon>Sporidiobolaceae</taxon>
        <taxon>Rhodotorula</taxon>
    </lineage>
</organism>
<dbReference type="Gene3D" id="3.30.559.10">
    <property type="entry name" value="Chloramphenicol acetyltransferase-like domain"/>
    <property type="match status" value="1"/>
</dbReference>
<evidence type="ECO:0000256" key="1">
    <source>
        <dbReference type="SAM" id="MobiDB-lite"/>
    </source>
</evidence>
<accession>A0A0K3CK65</accession>
<dbReference type="STRING" id="5286.A0A0K3CK65"/>
<evidence type="ECO:0000313" key="2">
    <source>
        <dbReference type="EMBL" id="CTR07616.1"/>
    </source>
</evidence>
<sequence length="612" mass="67849">MTFSEWSGHRAGHRWTQEDVVVEDDDPALSPAMRKRTAWVRPLGVLECKFDKATQLVGQSDTFLRLKVSLPVEEGGETVDEAVRDSVVGRVLLAWASLRARHPLFACTVHDAPAEIGSDIPLVQTRHFRFVPPANDDEAFERAWRTMLVHDVHGELDIAMDEVQDQHVLNGERVLLDQAACLARLVLVRPRSSADLGFFLVISHVISDGLSVFKLVNELFTLASSPSLPSPPSPPTFARLDAHLSGELQRPTWSLPDEIASSWQLTLAEEAVLAHLPLANEEHYPVLPLLPPRTPTPPVQPTENPSRIASPAPPQHSPPSVPQLRWLWAITRTILLRRQSRFPRTLYVPRLSRPLPPPQARNRWPRLRLERELSSMLLYSLISLSLANVLKSAHPDAAYHPIVLGFPFSARPFLLPRPADSPQQPCSDPSSDLAIRITFGSIHLPNLPLDPTNRSQADEIRQAALRGARLAKEQFAKRLAPDQTSRTVFLAGMYGLILDRLLNSTGKNPIPYNEEKTALNASMIGDVDRLLATRFPSSSNLANSPSRAMRLHDILIGTRLHRGEGMLLEAFTWDGMITVCLGVDDQLIPLDVVDELLSGIKALAEVIASEGP</sequence>
<proteinExistence type="predicted"/>
<reference evidence="2 3" key="1">
    <citation type="submission" date="2015-07" db="EMBL/GenBank/DDBJ databases">
        <authorList>
            <person name="Cajimat M.N.B."/>
            <person name="Milazzo M.L."/>
            <person name="Fulhorst C.F."/>
        </authorList>
    </citation>
    <scope>NUCLEOTIDE SEQUENCE [LARGE SCALE GENOMIC DNA]</scope>
    <source>
        <strain evidence="2">Single colony</strain>
    </source>
</reference>
<dbReference type="AlphaFoldDB" id="A0A0K3CK65"/>
<feature type="compositionally biased region" description="Pro residues" evidence="1">
    <location>
        <begin position="291"/>
        <end position="300"/>
    </location>
</feature>